<keyword evidence="2" id="KW-1185">Reference proteome</keyword>
<dbReference type="Proteomes" id="UP000288804">
    <property type="component" value="Chromosome"/>
</dbReference>
<gene>
    <name evidence="1" type="ORF">D5F51_03270</name>
</gene>
<evidence type="ECO:0000313" key="1">
    <source>
        <dbReference type="EMBL" id="QAX77654.1"/>
    </source>
</evidence>
<dbReference type="EMBL" id="CP032487">
    <property type="protein sequence ID" value="QAX77654.1"/>
    <property type="molecule type" value="Genomic_DNA"/>
</dbReference>
<proteinExistence type="predicted"/>
<reference evidence="2" key="1">
    <citation type="submission" date="2018-09" db="EMBL/GenBank/DDBJ databases">
        <title>Yersinia hibernicus sp. nov.</title>
        <authorList>
            <person name="Nguyen S.V."/>
            <person name="Mundanda D.M."/>
            <person name="Anes J."/>
            <person name="Fanning S."/>
        </authorList>
    </citation>
    <scope>NUCLEOTIDE SEQUENCE [LARGE SCALE GENOMIC DNA]</scope>
    <source>
        <strain evidence="2">CFS1934</strain>
    </source>
</reference>
<protein>
    <submittedName>
        <fullName evidence="1">Uncharacterized protein</fullName>
    </submittedName>
</protein>
<evidence type="ECO:0000313" key="2">
    <source>
        <dbReference type="Proteomes" id="UP000288804"/>
    </source>
</evidence>
<accession>A0ABX5QWV8</accession>
<organism evidence="1 2">
    <name type="scientific">Yersinia hibernica</name>
    <dbReference type="NCBI Taxonomy" id="2339259"/>
    <lineage>
        <taxon>Bacteria</taxon>
        <taxon>Pseudomonadati</taxon>
        <taxon>Pseudomonadota</taxon>
        <taxon>Gammaproteobacteria</taxon>
        <taxon>Enterobacterales</taxon>
        <taxon>Yersiniaceae</taxon>
        <taxon>Yersinia</taxon>
    </lineage>
</organism>
<name>A0ABX5QWV8_9GAMM</name>
<sequence>MGKVSYLKDLTEAYMAERVSKWEKCNSPYKNKPLNRWVVVMNAHNRKVIRKHRRSTGKSNRLRSRRTALGMVRSLNYLNAMSEICRRNRQAPPYRHYLAEGVV</sequence>